<reference evidence="9" key="1">
    <citation type="submission" date="2021-04" db="EMBL/GenBank/DDBJ databases">
        <title>Proteiniclasticum sedimins sp. nov., an obligate anaerobic bacterium isolated from anaerobic sludge.</title>
        <authorList>
            <person name="Liu J."/>
        </authorList>
    </citation>
    <scope>NUCLEOTIDE SEQUENCE</scope>
    <source>
        <strain evidence="9">BAD-10</strain>
    </source>
</reference>
<keyword evidence="6" id="KW-0812">Transmembrane</keyword>
<keyword evidence="5" id="KW-0572">Peptidoglycan-anchor</keyword>
<feature type="chain" id="PRO_5039519537" description="Gram-positive cocci surface proteins LPxTG domain-containing protein" evidence="7">
    <location>
        <begin position="28"/>
        <end position="1364"/>
    </location>
</feature>
<accession>A0A941HQ34</accession>
<dbReference type="Proteomes" id="UP000675379">
    <property type="component" value="Unassembled WGS sequence"/>
</dbReference>
<dbReference type="SUPFAM" id="SSF49401">
    <property type="entry name" value="Bacterial adhesins"/>
    <property type="match status" value="3"/>
</dbReference>
<keyword evidence="6" id="KW-1133">Transmembrane helix</keyword>
<keyword evidence="4 7" id="KW-0732">Signal</keyword>
<dbReference type="RefSeq" id="WP_211800771.1">
    <property type="nucleotide sequence ID" value="NZ_JAGSCS010000006.1"/>
</dbReference>
<evidence type="ECO:0000256" key="2">
    <source>
        <dbReference type="ARBA" id="ARBA00022512"/>
    </source>
</evidence>
<dbReference type="PANTHER" id="PTHR36108:SF13">
    <property type="entry name" value="COLOSSIN-B-RELATED"/>
    <property type="match status" value="1"/>
</dbReference>
<keyword evidence="10" id="KW-1185">Reference proteome</keyword>
<sequence>MTKRKRKWLSWILTLMVLLQSSTIPVAAESGVQEDLTGQGGYLKIHETNGDYAGLGGPSKVLVTTPQGGSIPLVDNTFHDVPEGSRLQLSYVFHLEDGDGEGTLYQYHGGQYFDIRLPEGLEYQFPGVDAAKIYAREDGNATPWLLGTWAFTSSNVIRVLLSEEVSDHRQIWGMVGLEGIFREVTDGEESKTSFTLGSQEIFFTRALPPPPKITLEKEGRYDATTGKILWTVALTPPAGIDLAGYTLVDLYSANQRFASGSFLQGEAIIGDEKLDLSTMNTIRYTFPSGSTGKQVIQYGTTPVDFSPETGASSSSEVTRFTNEAYVARKGEKVTDSATAQVAVDWISKGGQNVTTPQGPFQRWSVQVTVPAGGRVEGAFIQDFLPPGLTLVEDAGYPITLKMGSSAPLNLSPGTGEGTYTYENTSAGGESVLTVRFPQGEFSGTAILTFHSRLTDKDTALNTNGTLSFTNRAGFGWKDMPVGGSLPQDRASVQVIGSGGLVQKNGGSTQDYRYPNSIRWTITVNRNAIPVKGAKISDTLPLGQRILLDETHPFVVKHKGIVVFQTAEAEAMGSLTSSDDFSRQFTYTLGDGEGAWTVEYSSTIVDENPMTPGDASGLDTLYANGDIRFGNTVTLSRTGETDISVTGTKTFRSQMLAKSVVESYNYATHIVKWKIAVNRNGLPLTGAVLRETLPEGMVLRLDENHPMVLLAENTGSTVNVVPSEGTSGSREFTVALGDLDTSYSLSFYAVLTDEALLNPWNGNKTFTNLATLHAEELKVPISATASVQVENPVITKGFRYTKNSDQIHWSVVINPGMLLLSGAQVVDQLHEGLELDTATLKLYEVGISPEGVVEESGAGVLVTDGYQVDLPTGTNGNTLTVKLPENRRTIYRLEFTTNILSDDLDFSNTVSLTGETGSPVGAGTAGRIVVQDLWSSGGSGSLSLTVHKVDQEGKPVPGAMYRLLNFKGQPVYSQGKPLTALTDAEGNAVFKNLPSWVFFAEEILPPVGYLRNPAIFGGQRLTENQTLETVNLWAEGEIQLSKTGPDGELLTGGTFRLSGRDALGQEVVREVAALNGMVEFTAVPLGEYTLVETKAPEGYLLTDEVILVSVGYNDDFTAVVVNQSKEVLLNEEDPHVGGSLEVKKTDVLGNPLSNALFGLYDEEEELLQTKYSDENGLVRFTGLSIGTYHVRELEAPQGYELSKTEAVGTVTRVKKTVKGDPYIFINEKTPLPKNSSIQLFKKDSITGRLLYGAEFELLSEEGEVVASGITDESGSLFFPALEAGEYLLRETRAPEGYVLLEEDLSLQVKEGEKIVLTVANDPEITGLLPSTGSSSAEVFFPVFGVLLVLLGLSLALKRYGKSKRK</sequence>
<organism evidence="9 10">
    <name type="scientific">Proteiniclasticum sediminis</name>
    <dbReference type="NCBI Taxonomy" id="2804028"/>
    <lineage>
        <taxon>Bacteria</taxon>
        <taxon>Bacillati</taxon>
        <taxon>Bacillota</taxon>
        <taxon>Clostridia</taxon>
        <taxon>Eubacteriales</taxon>
        <taxon>Clostridiaceae</taxon>
        <taxon>Proteiniclasticum</taxon>
    </lineage>
</organism>
<keyword evidence="2" id="KW-0134">Cell wall</keyword>
<comment type="similarity">
    <text evidence="1">Belongs to the serine-aspartate repeat-containing protein (SDr) family.</text>
</comment>
<evidence type="ECO:0000313" key="9">
    <source>
        <dbReference type="EMBL" id="MBR0576029.1"/>
    </source>
</evidence>
<comment type="caution">
    <text evidence="9">The sequence shown here is derived from an EMBL/GenBank/DDBJ whole genome shotgun (WGS) entry which is preliminary data.</text>
</comment>
<dbReference type="PANTHER" id="PTHR36108">
    <property type="entry name" value="COLOSSIN-B-RELATED"/>
    <property type="match status" value="1"/>
</dbReference>
<dbReference type="GO" id="GO:0005518">
    <property type="term" value="F:collagen binding"/>
    <property type="evidence" value="ECO:0007669"/>
    <property type="project" value="InterPro"/>
</dbReference>
<dbReference type="SUPFAM" id="SSF49478">
    <property type="entry name" value="Cna protein B-type domain"/>
    <property type="match status" value="2"/>
</dbReference>
<feature type="transmembrane region" description="Helical" evidence="6">
    <location>
        <begin position="1337"/>
        <end position="1355"/>
    </location>
</feature>
<dbReference type="InterPro" id="IPR041033">
    <property type="entry name" value="SpaA_PFL_dom_1"/>
</dbReference>
<evidence type="ECO:0000313" key="10">
    <source>
        <dbReference type="Proteomes" id="UP000675379"/>
    </source>
</evidence>
<feature type="domain" description="Gram-positive cocci surface proteins LPxTG" evidence="8">
    <location>
        <begin position="1327"/>
        <end position="1364"/>
    </location>
</feature>
<protein>
    <recommendedName>
        <fullName evidence="8">Gram-positive cocci surface proteins LPxTG domain-containing protein</fullName>
    </recommendedName>
</protein>
<dbReference type="InterPro" id="IPR013783">
    <property type="entry name" value="Ig-like_fold"/>
</dbReference>
<keyword evidence="3" id="KW-0964">Secreted</keyword>
<dbReference type="EMBL" id="JAGSCS010000006">
    <property type="protein sequence ID" value="MBR0576029.1"/>
    <property type="molecule type" value="Genomic_DNA"/>
</dbReference>
<dbReference type="Pfam" id="PF05737">
    <property type="entry name" value="Collagen_bind"/>
    <property type="match status" value="1"/>
</dbReference>
<evidence type="ECO:0000256" key="1">
    <source>
        <dbReference type="ARBA" id="ARBA00007257"/>
    </source>
</evidence>
<dbReference type="InterPro" id="IPR019931">
    <property type="entry name" value="LPXTG_anchor"/>
</dbReference>
<dbReference type="InterPro" id="IPR008966">
    <property type="entry name" value="Adhesion_dom_sf"/>
</dbReference>
<evidence type="ECO:0000256" key="6">
    <source>
        <dbReference type="SAM" id="Phobius"/>
    </source>
</evidence>
<dbReference type="PROSITE" id="PS50847">
    <property type="entry name" value="GRAM_POS_ANCHORING"/>
    <property type="match status" value="1"/>
</dbReference>
<evidence type="ECO:0000256" key="4">
    <source>
        <dbReference type="ARBA" id="ARBA00022729"/>
    </source>
</evidence>
<feature type="signal peptide" evidence="7">
    <location>
        <begin position="1"/>
        <end position="27"/>
    </location>
</feature>
<evidence type="ECO:0000259" key="8">
    <source>
        <dbReference type="PROSITE" id="PS50847"/>
    </source>
</evidence>
<dbReference type="InterPro" id="IPR008456">
    <property type="entry name" value="Collagen-bd_dom"/>
</dbReference>
<keyword evidence="6" id="KW-0472">Membrane</keyword>
<dbReference type="Pfam" id="PF17802">
    <property type="entry name" value="SpaA"/>
    <property type="match status" value="4"/>
</dbReference>
<evidence type="ECO:0000256" key="3">
    <source>
        <dbReference type="ARBA" id="ARBA00022525"/>
    </source>
</evidence>
<dbReference type="Gene3D" id="2.60.40.740">
    <property type="match status" value="3"/>
</dbReference>
<name>A0A941HQ34_9CLOT</name>
<dbReference type="Gene3D" id="2.60.40.10">
    <property type="entry name" value="Immunoglobulins"/>
    <property type="match status" value="4"/>
</dbReference>
<evidence type="ECO:0000256" key="5">
    <source>
        <dbReference type="ARBA" id="ARBA00023088"/>
    </source>
</evidence>
<evidence type="ECO:0000256" key="7">
    <source>
        <dbReference type="SAM" id="SignalP"/>
    </source>
</evidence>
<gene>
    <name evidence="9" type="ORF">KCG48_06700</name>
</gene>
<proteinExistence type="inferred from homology"/>
<dbReference type="Pfam" id="PF00746">
    <property type="entry name" value="Gram_pos_anchor"/>
    <property type="match status" value="1"/>
</dbReference>